<reference evidence="2" key="2">
    <citation type="submission" date="2015-01" db="EMBL/GenBank/DDBJ databases">
        <title>Evolutionary Origins and Diversification of the Mycorrhizal Mutualists.</title>
        <authorList>
            <consortium name="DOE Joint Genome Institute"/>
            <consortium name="Mycorrhizal Genomics Consortium"/>
            <person name="Kohler A."/>
            <person name="Kuo A."/>
            <person name="Nagy L.G."/>
            <person name="Floudas D."/>
            <person name="Copeland A."/>
            <person name="Barry K.W."/>
            <person name="Cichocki N."/>
            <person name="Veneault-Fourrey C."/>
            <person name="LaButti K."/>
            <person name="Lindquist E.A."/>
            <person name="Lipzen A."/>
            <person name="Lundell T."/>
            <person name="Morin E."/>
            <person name="Murat C."/>
            <person name="Riley R."/>
            <person name="Ohm R."/>
            <person name="Sun H."/>
            <person name="Tunlid A."/>
            <person name="Henrissat B."/>
            <person name="Grigoriev I.V."/>
            <person name="Hibbett D.S."/>
            <person name="Martin F."/>
        </authorList>
    </citation>
    <scope>NUCLEOTIDE SEQUENCE [LARGE SCALE GENOMIC DNA]</scope>
    <source>
        <strain evidence="2">Foug A</strain>
    </source>
</reference>
<organism evidence="1 2">
    <name type="scientific">Scleroderma citrinum Foug A</name>
    <dbReference type="NCBI Taxonomy" id="1036808"/>
    <lineage>
        <taxon>Eukaryota</taxon>
        <taxon>Fungi</taxon>
        <taxon>Dikarya</taxon>
        <taxon>Basidiomycota</taxon>
        <taxon>Agaricomycotina</taxon>
        <taxon>Agaricomycetes</taxon>
        <taxon>Agaricomycetidae</taxon>
        <taxon>Boletales</taxon>
        <taxon>Sclerodermatineae</taxon>
        <taxon>Sclerodermataceae</taxon>
        <taxon>Scleroderma</taxon>
    </lineage>
</organism>
<dbReference type="InParanoid" id="A0A0C3D9Y2"/>
<proteinExistence type="predicted"/>
<dbReference type="HOGENOM" id="CLU_2456069_0_0_1"/>
<dbReference type="Proteomes" id="UP000053989">
    <property type="component" value="Unassembled WGS sequence"/>
</dbReference>
<keyword evidence="2" id="KW-1185">Reference proteome</keyword>
<evidence type="ECO:0000313" key="1">
    <source>
        <dbReference type="EMBL" id="KIM52921.1"/>
    </source>
</evidence>
<accession>A0A0C3D9Y2</accession>
<evidence type="ECO:0000313" key="2">
    <source>
        <dbReference type="Proteomes" id="UP000053989"/>
    </source>
</evidence>
<name>A0A0C3D9Y2_9AGAM</name>
<dbReference type="EMBL" id="KN822195">
    <property type="protein sequence ID" value="KIM52921.1"/>
    <property type="molecule type" value="Genomic_DNA"/>
</dbReference>
<gene>
    <name evidence="1" type="ORF">SCLCIDRAFT_479357</name>
</gene>
<reference evidence="1 2" key="1">
    <citation type="submission" date="2014-04" db="EMBL/GenBank/DDBJ databases">
        <authorList>
            <consortium name="DOE Joint Genome Institute"/>
            <person name="Kuo A."/>
            <person name="Kohler A."/>
            <person name="Nagy L.G."/>
            <person name="Floudas D."/>
            <person name="Copeland A."/>
            <person name="Barry K.W."/>
            <person name="Cichocki N."/>
            <person name="Veneault-Fourrey C."/>
            <person name="LaButti K."/>
            <person name="Lindquist E.A."/>
            <person name="Lipzen A."/>
            <person name="Lundell T."/>
            <person name="Morin E."/>
            <person name="Murat C."/>
            <person name="Sun H."/>
            <person name="Tunlid A."/>
            <person name="Henrissat B."/>
            <person name="Grigoriev I.V."/>
            <person name="Hibbett D.S."/>
            <person name="Martin F."/>
            <person name="Nordberg H.P."/>
            <person name="Cantor M.N."/>
            <person name="Hua S.X."/>
        </authorList>
    </citation>
    <scope>NUCLEOTIDE SEQUENCE [LARGE SCALE GENOMIC DNA]</scope>
    <source>
        <strain evidence="1 2">Foug A</strain>
    </source>
</reference>
<protein>
    <submittedName>
        <fullName evidence="1">Uncharacterized protein</fullName>
    </submittedName>
</protein>
<dbReference type="AlphaFoldDB" id="A0A0C3D9Y2"/>
<sequence>MCYLLVFGKSAVELLSSSEQSFEISSNSNSTPDLFQNGSQEVLTTYVVEFKLLRRKGALIVYNMGSIRTMSSHSPGAQSLGVIVAKLFG</sequence>